<keyword evidence="1" id="KW-0732">Signal</keyword>
<sequence>MTLIRFLPFAALLAFTALLAGCGFQPMYATGSDVAAIRSVDVDIPGRDRPAQLLAESLRDRFGAPSGTQRYRLVAEPDIAAAGLGVGADDIATRFALVMTVTFTLQDLSTGEIVVQDYVRSEAAYDVPTQPYAAESARRDAEERAARDAAERISAHVARYLRRANPS</sequence>
<evidence type="ECO:0000313" key="2">
    <source>
        <dbReference type="EMBL" id="MEE2565360.1"/>
    </source>
</evidence>
<dbReference type="EMBL" id="JAZDRO010000001">
    <property type="protein sequence ID" value="MEE2565360.1"/>
    <property type="molecule type" value="Genomic_DNA"/>
</dbReference>
<name>A0ABU7LVZ4_9PROT</name>
<proteinExistence type="predicted"/>
<accession>A0ABU7LVZ4</accession>
<comment type="caution">
    <text evidence="2">The sequence shown here is derived from an EMBL/GenBank/DDBJ whole genome shotgun (WGS) entry which is preliminary data.</text>
</comment>
<evidence type="ECO:0000313" key="3">
    <source>
        <dbReference type="Proteomes" id="UP001310692"/>
    </source>
</evidence>
<keyword evidence="3" id="KW-1185">Reference proteome</keyword>
<dbReference type="Gene3D" id="3.30.160.150">
    <property type="entry name" value="Lipoprotein like domain"/>
    <property type="match status" value="1"/>
</dbReference>
<dbReference type="Pfam" id="PF04390">
    <property type="entry name" value="LptE"/>
    <property type="match status" value="1"/>
</dbReference>
<dbReference type="Proteomes" id="UP001310692">
    <property type="component" value="Unassembled WGS sequence"/>
</dbReference>
<reference evidence="2 3" key="1">
    <citation type="submission" date="2024-01" db="EMBL/GenBank/DDBJ databases">
        <title>Hyphobacterium bacterium isolated from marine sediment.</title>
        <authorList>
            <person name="Zhao S."/>
        </authorList>
    </citation>
    <scope>NUCLEOTIDE SEQUENCE [LARGE SCALE GENOMIC DNA]</scope>
    <source>
        <strain evidence="2 3">Y60-23</strain>
    </source>
</reference>
<gene>
    <name evidence="2" type="primary">lptE</name>
    <name evidence="2" type="ORF">V0U35_01610</name>
</gene>
<dbReference type="RefSeq" id="WP_330194897.1">
    <property type="nucleotide sequence ID" value="NZ_JAZDRO010000001.1"/>
</dbReference>
<keyword evidence="2" id="KW-0449">Lipoprotein</keyword>
<dbReference type="PROSITE" id="PS51257">
    <property type="entry name" value="PROKAR_LIPOPROTEIN"/>
    <property type="match status" value="1"/>
</dbReference>
<feature type="signal peptide" evidence="1">
    <location>
        <begin position="1"/>
        <end position="20"/>
    </location>
</feature>
<protein>
    <submittedName>
        <fullName evidence="2">LPS assembly lipoprotein LptE</fullName>
    </submittedName>
</protein>
<dbReference type="InterPro" id="IPR007485">
    <property type="entry name" value="LPS_assembly_LptE"/>
</dbReference>
<organism evidence="2 3">
    <name type="scientific">Hyphobacterium marinum</name>
    <dbReference type="NCBI Taxonomy" id="3116574"/>
    <lineage>
        <taxon>Bacteria</taxon>
        <taxon>Pseudomonadati</taxon>
        <taxon>Pseudomonadota</taxon>
        <taxon>Alphaproteobacteria</taxon>
        <taxon>Maricaulales</taxon>
        <taxon>Maricaulaceae</taxon>
        <taxon>Hyphobacterium</taxon>
    </lineage>
</organism>
<evidence type="ECO:0000256" key="1">
    <source>
        <dbReference type="SAM" id="SignalP"/>
    </source>
</evidence>
<feature type="chain" id="PRO_5045254865" evidence="1">
    <location>
        <begin position="21"/>
        <end position="167"/>
    </location>
</feature>